<evidence type="ECO:0000256" key="1">
    <source>
        <dbReference type="ARBA" id="ARBA00001933"/>
    </source>
</evidence>
<gene>
    <name evidence="13" type="primary">iscS</name>
    <name evidence="13" type="ORF">ERCIKOCA2762_071</name>
</gene>
<evidence type="ECO:0000256" key="2">
    <source>
        <dbReference type="ARBA" id="ARBA00006490"/>
    </source>
</evidence>
<evidence type="ECO:0000313" key="13">
    <source>
        <dbReference type="EMBL" id="VFP82823.1"/>
    </source>
</evidence>
<evidence type="ECO:0000256" key="5">
    <source>
        <dbReference type="ARBA" id="ARBA00022714"/>
    </source>
</evidence>
<name>A0A451D9B8_9GAMM</name>
<dbReference type="InterPro" id="IPR000192">
    <property type="entry name" value="Aminotrans_V_dom"/>
</dbReference>
<dbReference type="Gene3D" id="3.40.640.10">
    <property type="entry name" value="Type I PLP-dependent aspartate aminotransferase-like (Major domain)"/>
    <property type="match status" value="1"/>
</dbReference>
<evidence type="ECO:0000313" key="14">
    <source>
        <dbReference type="Proteomes" id="UP000294368"/>
    </source>
</evidence>
<dbReference type="FunFam" id="3.40.640.10:FF:000003">
    <property type="entry name" value="Cysteine desulfurase IscS"/>
    <property type="match status" value="1"/>
</dbReference>
<comment type="cofactor">
    <cofactor evidence="1 11">
        <name>pyridoxal 5'-phosphate</name>
        <dbReference type="ChEBI" id="CHEBI:597326"/>
    </cofactor>
</comment>
<keyword evidence="7" id="KW-0663">Pyridoxal phosphate</keyword>
<reference evidence="13 14" key="1">
    <citation type="submission" date="2019-02" db="EMBL/GenBank/DDBJ databases">
        <authorList>
            <person name="Manzano-Marin A."/>
            <person name="Manzano-Marin A."/>
        </authorList>
    </citation>
    <scope>NUCLEOTIDE SEQUENCE [LARGE SCALE GENOMIC DNA]</scope>
    <source>
        <strain evidence="13 14">ErCikochiana</strain>
    </source>
</reference>
<evidence type="ECO:0000256" key="6">
    <source>
        <dbReference type="ARBA" id="ARBA00022723"/>
    </source>
</evidence>
<dbReference type="RefSeq" id="WP_157988254.1">
    <property type="nucleotide sequence ID" value="NZ_LR217715.1"/>
</dbReference>
<feature type="domain" description="Aminotransferase class V" evidence="12">
    <location>
        <begin position="5"/>
        <end position="366"/>
    </location>
</feature>
<keyword evidence="5" id="KW-0001">2Fe-2S</keyword>
<sequence>MKLPIYLDYAATTPVDPRVVEKMLQYLTIEGEFGNPASRSHRFGWQAEEAVDVARNQIADLIGSESREIIFTSGATESNNLAIKGAAMFYQNKGRHIITVTTEHRSVLDTCAQLEKEGFRITYLQPQNNGKISLHQLEKTIQRDTLLVSVMHVNNETGVIQDIASIGKLCHKLNVLFHVDATQSIGKLPIKLQELPVDLMSFSAHKTYGPKGIGALFVRNEPPVYLSKQMHGGGHERNMRSGTLAVHQIVGMGEACFIAKNQMIQDIMHFYSLRNTLWSGIKYIKAISINGSISHGISHILNISFQGINSDTLMIALKDLAISTGSACCSSKIESSYVLRALGISSKLAYSSVRFSFGRFTTDEEIIHAAQVIRKMMTQ</sequence>
<evidence type="ECO:0000256" key="8">
    <source>
        <dbReference type="ARBA" id="ARBA00023004"/>
    </source>
</evidence>
<dbReference type="SUPFAM" id="SSF53383">
    <property type="entry name" value="PLP-dependent transferases"/>
    <property type="match status" value="1"/>
</dbReference>
<comment type="similarity">
    <text evidence="2">Belongs to the class-V pyridoxal-phosphate-dependent aminotransferase family. NifS/IscS subfamily.</text>
</comment>
<keyword evidence="6" id="KW-0479">Metal-binding</keyword>
<dbReference type="PROSITE" id="PS00595">
    <property type="entry name" value="AA_TRANSFER_CLASS_5"/>
    <property type="match status" value="1"/>
</dbReference>
<dbReference type="PIRSF" id="PIRSF005572">
    <property type="entry name" value="NifS"/>
    <property type="match status" value="1"/>
</dbReference>
<organism evidence="13 14">
    <name type="scientific">Candidatus Erwinia haradaeae</name>
    <dbReference type="NCBI Taxonomy" id="1922217"/>
    <lineage>
        <taxon>Bacteria</taxon>
        <taxon>Pseudomonadati</taxon>
        <taxon>Pseudomonadota</taxon>
        <taxon>Gammaproteobacteria</taxon>
        <taxon>Enterobacterales</taxon>
        <taxon>Erwiniaceae</taxon>
        <taxon>Erwinia</taxon>
    </lineage>
</organism>
<protein>
    <recommendedName>
        <fullName evidence="3">cysteine desulfurase</fullName>
        <ecNumber evidence="3">2.8.1.7</ecNumber>
    </recommendedName>
</protein>
<dbReference type="PANTHER" id="PTHR11601">
    <property type="entry name" value="CYSTEINE DESULFURYLASE FAMILY MEMBER"/>
    <property type="match status" value="1"/>
</dbReference>
<dbReference type="EC" id="2.8.1.7" evidence="3"/>
<evidence type="ECO:0000256" key="11">
    <source>
        <dbReference type="RuleBase" id="RU004504"/>
    </source>
</evidence>
<dbReference type="OrthoDB" id="9808002at2"/>
<evidence type="ECO:0000256" key="4">
    <source>
        <dbReference type="ARBA" id="ARBA00022679"/>
    </source>
</evidence>
<dbReference type="EMBL" id="LR217715">
    <property type="protein sequence ID" value="VFP82823.1"/>
    <property type="molecule type" value="Genomic_DNA"/>
</dbReference>
<dbReference type="GO" id="GO:0046872">
    <property type="term" value="F:metal ion binding"/>
    <property type="evidence" value="ECO:0007669"/>
    <property type="project" value="UniProtKB-KW"/>
</dbReference>
<dbReference type="InterPro" id="IPR015422">
    <property type="entry name" value="PyrdxlP-dep_Trfase_small"/>
</dbReference>
<dbReference type="InterPro" id="IPR016454">
    <property type="entry name" value="Cysteine_dSase"/>
</dbReference>
<comment type="catalytic activity">
    <reaction evidence="10">
        <text>(sulfur carrier)-H + L-cysteine = (sulfur carrier)-SH + L-alanine</text>
        <dbReference type="Rhea" id="RHEA:43892"/>
        <dbReference type="Rhea" id="RHEA-COMP:14737"/>
        <dbReference type="Rhea" id="RHEA-COMP:14739"/>
        <dbReference type="ChEBI" id="CHEBI:29917"/>
        <dbReference type="ChEBI" id="CHEBI:35235"/>
        <dbReference type="ChEBI" id="CHEBI:57972"/>
        <dbReference type="ChEBI" id="CHEBI:64428"/>
        <dbReference type="EC" id="2.8.1.7"/>
    </reaction>
</comment>
<dbReference type="GO" id="GO:0051537">
    <property type="term" value="F:2 iron, 2 sulfur cluster binding"/>
    <property type="evidence" value="ECO:0007669"/>
    <property type="project" value="UniProtKB-KW"/>
</dbReference>
<evidence type="ECO:0000256" key="9">
    <source>
        <dbReference type="ARBA" id="ARBA00023014"/>
    </source>
</evidence>
<evidence type="ECO:0000256" key="7">
    <source>
        <dbReference type="ARBA" id="ARBA00022898"/>
    </source>
</evidence>
<proteinExistence type="inferred from homology"/>
<dbReference type="Gene3D" id="3.90.1150.10">
    <property type="entry name" value="Aspartate Aminotransferase, domain 1"/>
    <property type="match status" value="1"/>
</dbReference>
<dbReference type="NCBIfam" id="NF010611">
    <property type="entry name" value="PRK14012.1"/>
    <property type="match status" value="1"/>
</dbReference>
<evidence type="ECO:0000256" key="3">
    <source>
        <dbReference type="ARBA" id="ARBA00012239"/>
    </source>
</evidence>
<evidence type="ECO:0000256" key="10">
    <source>
        <dbReference type="ARBA" id="ARBA00050776"/>
    </source>
</evidence>
<keyword evidence="4" id="KW-0808">Transferase</keyword>
<dbReference type="Pfam" id="PF00266">
    <property type="entry name" value="Aminotran_5"/>
    <property type="match status" value="1"/>
</dbReference>
<evidence type="ECO:0000259" key="12">
    <source>
        <dbReference type="Pfam" id="PF00266"/>
    </source>
</evidence>
<dbReference type="InterPro" id="IPR020578">
    <property type="entry name" value="Aminotrans_V_PyrdxlP_BS"/>
</dbReference>
<keyword evidence="9" id="KW-0411">Iron-sulfur</keyword>
<dbReference type="InterPro" id="IPR015424">
    <property type="entry name" value="PyrdxlP-dep_Trfase"/>
</dbReference>
<dbReference type="InterPro" id="IPR015421">
    <property type="entry name" value="PyrdxlP-dep_Trfase_major"/>
</dbReference>
<dbReference type="GO" id="GO:0031071">
    <property type="term" value="F:cysteine desulfurase activity"/>
    <property type="evidence" value="ECO:0007669"/>
    <property type="project" value="UniProtKB-EC"/>
</dbReference>
<dbReference type="AlphaFoldDB" id="A0A451D9B8"/>
<dbReference type="Proteomes" id="UP000294368">
    <property type="component" value="Chromosome"/>
</dbReference>
<accession>A0A451D9B8</accession>
<dbReference type="PANTHER" id="PTHR11601:SF34">
    <property type="entry name" value="CYSTEINE DESULFURASE"/>
    <property type="match status" value="1"/>
</dbReference>
<keyword evidence="8" id="KW-0408">Iron</keyword>